<dbReference type="CDD" id="cd00143">
    <property type="entry name" value="PP2Cc"/>
    <property type="match status" value="1"/>
</dbReference>
<sequence length="245" mass="25806">MTSSVEFWAKTDVGRVRSLNEDSFLARRPVFIVADGLGGHARGDAASQAAIRVFADAFPDDTPAHPDAVVAAIAAANAEVRALSLPDDFGAAVSGTTLVGLVEVADDSGRAWLALNVGDSRLYGWDGQRLEQLSVDHSAVQELYEAGLISAAEMDSHPERNIITRALGAEDDVEADTWILPAEGEHTFLVCSDGLTRELSDDRIAGILAEALADESADPAERLVDAAVAAGGRDNVTVIVVRSRS</sequence>
<dbReference type="PANTHER" id="PTHR47992">
    <property type="entry name" value="PROTEIN PHOSPHATASE"/>
    <property type="match status" value="1"/>
</dbReference>
<dbReference type="Proteomes" id="UP000474967">
    <property type="component" value="Unassembled WGS sequence"/>
</dbReference>
<dbReference type="InterPro" id="IPR001932">
    <property type="entry name" value="PPM-type_phosphatase-like_dom"/>
</dbReference>
<dbReference type="SUPFAM" id="SSF81606">
    <property type="entry name" value="PP2C-like"/>
    <property type="match status" value="1"/>
</dbReference>
<evidence type="ECO:0000313" key="3">
    <source>
        <dbReference type="Proteomes" id="UP000474967"/>
    </source>
</evidence>
<dbReference type="InterPro" id="IPR036457">
    <property type="entry name" value="PPM-type-like_dom_sf"/>
</dbReference>
<dbReference type="GO" id="GO:0004722">
    <property type="term" value="F:protein serine/threonine phosphatase activity"/>
    <property type="evidence" value="ECO:0007669"/>
    <property type="project" value="InterPro"/>
</dbReference>
<organism evidence="2 3">
    <name type="scientific">Leifsonia tongyongensis</name>
    <dbReference type="NCBI Taxonomy" id="1268043"/>
    <lineage>
        <taxon>Bacteria</taxon>
        <taxon>Bacillati</taxon>
        <taxon>Actinomycetota</taxon>
        <taxon>Actinomycetes</taxon>
        <taxon>Micrococcales</taxon>
        <taxon>Microbacteriaceae</taxon>
        <taxon>Leifsonia</taxon>
    </lineage>
</organism>
<reference evidence="2 3" key="1">
    <citation type="journal article" date="2014" name="J. Microbiol.">
        <title>Diaminobutyricibacter tongyongensis gen. nov., sp. nov. and Homoserinibacter gongjuensis gen. nov., sp. nov. belong to the family Microbacteriaceae.</title>
        <authorList>
            <person name="Kim S.J."/>
            <person name="Ahn J.H."/>
            <person name="Weon H.Y."/>
            <person name="Hamada M."/>
            <person name="Suzuki K."/>
            <person name="Kwon S.W."/>
        </authorList>
    </citation>
    <scope>NUCLEOTIDE SEQUENCE [LARGE SCALE GENOMIC DNA]</scope>
    <source>
        <strain evidence="2 3">NBRC 108724</strain>
    </source>
</reference>
<gene>
    <name evidence="2" type="ORF">G3T36_12710</name>
</gene>
<dbReference type="SMART" id="SM00332">
    <property type="entry name" value="PP2Cc"/>
    <property type="match status" value="1"/>
</dbReference>
<dbReference type="PROSITE" id="PS51746">
    <property type="entry name" value="PPM_2"/>
    <property type="match status" value="1"/>
</dbReference>
<comment type="caution">
    <text evidence="2">The sequence shown here is derived from an EMBL/GenBank/DDBJ whole genome shotgun (WGS) entry which is preliminary data.</text>
</comment>
<dbReference type="EMBL" id="JAAGWY010000002">
    <property type="protein sequence ID" value="NEN06728.1"/>
    <property type="molecule type" value="Genomic_DNA"/>
</dbReference>
<evidence type="ECO:0000313" key="2">
    <source>
        <dbReference type="EMBL" id="NEN06728.1"/>
    </source>
</evidence>
<dbReference type="AlphaFoldDB" id="A0A6L9Y0C6"/>
<keyword evidence="3" id="KW-1185">Reference proteome</keyword>
<accession>A0A6L9Y0C6</accession>
<dbReference type="SMART" id="SM00331">
    <property type="entry name" value="PP2C_SIG"/>
    <property type="match status" value="1"/>
</dbReference>
<dbReference type="Pfam" id="PF13672">
    <property type="entry name" value="PP2C_2"/>
    <property type="match status" value="1"/>
</dbReference>
<name>A0A6L9Y0C6_9MICO</name>
<proteinExistence type="predicted"/>
<dbReference type="InterPro" id="IPR015655">
    <property type="entry name" value="PP2C"/>
</dbReference>
<evidence type="ECO:0000259" key="1">
    <source>
        <dbReference type="PROSITE" id="PS51746"/>
    </source>
</evidence>
<feature type="domain" description="PPM-type phosphatase" evidence="1">
    <location>
        <begin position="4"/>
        <end position="243"/>
    </location>
</feature>
<dbReference type="Gene3D" id="3.60.40.10">
    <property type="entry name" value="PPM-type phosphatase domain"/>
    <property type="match status" value="1"/>
</dbReference>
<protein>
    <submittedName>
        <fullName evidence="2">Serine/threonine-protein phosphatase</fullName>
    </submittedName>
</protein>
<dbReference type="RefSeq" id="WP_163290110.1">
    <property type="nucleotide sequence ID" value="NZ_JAAGWY010000002.1"/>
</dbReference>